<dbReference type="PANTHER" id="PTHR11937">
    <property type="entry name" value="ACTIN"/>
    <property type="match status" value="1"/>
</dbReference>
<organism evidence="3">
    <name type="scientific">Trichosporon asahii var. asahii (strain ATCC 90039 / CBS 2479 / JCM 2466 / KCTC 7840 / NBRC 103889/ NCYC 2677 / UAMH 7654)</name>
    <name type="common">Yeast</name>
    <dbReference type="NCBI Taxonomy" id="1186058"/>
    <lineage>
        <taxon>Eukaryota</taxon>
        <taxon>Fungi</taxon>
        <taxon>Dikarya</taxon>
        <taxon>Basidiomycota</taxon>
        <taxon>Agaricomycotina</taxon>
        <taxon>Tremellomycetes</taxon>
        <taxon>Trichosporonales</taxon>
        <taxon>Trichosporonaceae</taxon>
        <taxon>Trichosporon</taxon>
    </lineage>
</organism>
<accession>J5RCT2</accession>
<dbReference type="AlphaFoldDB" id="J5RCT2"/>
<dbReference type="HOGENOM" id="CLU_025520_0_0_1"/>
<protein>
    <submittedName>
        <fullName evidence="3">Uncharacterized protein</fullName>
    </submittedName>
</protein>
<reference evidence="3" key="1">
    <citation type="journal article" date="2003" name="Mycoses">
        <title>Disseminated trichosporonosis in China.</title>
        <authorList>
            <person name="Yang R."/>
            <person name="Ao J."/>
            <person name="Wang W."/>
            <person name="Song K."/>
            <person name="Li R."/>
            <person name="Wang D."/>
        </authorList>
    </citation>
    <scope>NUCLEOTIDE SEQUENCE [LARGE SCALE GENOMIC DNA]</scope>
    <source>
        <strain evidence="3">CBS 2479</strain>
    </source>
</reference>
<dbReference type="EMBL" id="ALBS01000039">
    <property type="protein sequence ID" value="EJT51943.1"/>
    <property type="molecule type" value="Genomic_DNA"/>
</dbReference>
<proteinExistence type="inferred from homology"/>
<dbReference type="InterPro" id="IPR043129">
    <property type="entry name" value="ATPase_NBD"/>
</dbReference>
<dbReference type="InterPro" id="IPR004000">
    <property type="entry name" value="Actin"/>
</dbReference>
<dbReference type="VEuPathDB" id="FungiDB:A1Q1_06812"/>
<dbReference type="OrthoDB" id="337660at2759"/>
<dbReference type="GeneID" id="25990324"/>
<dbReference type="RefSeq" id="XP_014182536.1">
    <property type="nucleotide sequence ID" value="XM_014327061.1"/>
</dbReference>
<reference evidence="3" key="2">
    <citation type="journal article" date="2012" name="Eukaryot. Cell">
        <title>Draft genome sequence of CBS 2479, the standard type strain of Trichosporon asahii.</title>
        <authorList>
            <person name="Yang R.Y."/>
            <person name="Li H.T."/>
            <person name="Zhu H."/>
            <person name="Zhou G.P."/>
            <person name="Wang M."/>
            <person name="Wang L."/>
        </authorList>
    </citation>
    <scope>NUCLEOTIDE SEQUENCE [LARGE SCALE GENOMIC DNA]</scope>
</reference>
<comment type="caution">
    <text evidence="3">The sequence shown here is derived from an EMBL/GenBank/DDBJ whole genome shotgun (WGS) entry which is preliminary data.</text>
</comment>
<dbReference type="Gene3D" id="3.90.640.10">
    <property type="entry name" value="Actin, Chain A, domain 4"/>
    <property type="match status" value="1"/>
</dbReference>
<evidence type="ECO:0000256" key="1">
    <source>
        <dbReference type="RuleBase" id="RU000487"/>
    </source>
</evidence>
<dbReference type="SMART" id="SM00268">
    <property type="entry name" value="ACTIN"/>
    <property type="match status" value="1"/>
</dbReference>
<dbReference type="Proteomes" id="UP000002748">
    <property type="component" value="Unassembled WGS sequence"/>
</dbReference>
<evidence type="ECO:0000313" key="3">
    <source>
        <dbReference type="EMBL" id="EJT51943.1"/>
    </source>
</evidence>
<dbReference type="KEGG" id="tasa:A1Q1_06812"/>
<feature type="compositionally biased region" description="Acidic residues" evidence="2">
    <location>
        <begin position="267"/>
        <end position="276"/>
    </location>
</feature>
<sequence>MSKDVSRSPPKPHVAAAVNTPQRRVLSGEGPSRRPTVLSPAYTSRRHSLYGIDDRVVIDPGSRVWKAGFSGEPDPRTCFWACDEKYPGEAWGLDISYTPGCRGNRSEGRRLVRARVEKRLREVFHKHLLTDGKARKVIVIESTFLPQLVKEEIARALFDNLKCCLHPFQSSRSSCVRQSYGSCGGLRMAGDNSHSGRMLHTRLRALLRHFGQYHSPSPEHAAAKYVPRHILTDTLVERVLTESCFLNSSPPAPSDPMDVDFQRDESSQDEAPAEVTPDMDDMDLMFALEERYSQSTAKDWTVTLSPRRGSGRCAVLIVPGWIREYVAEVLFGDGPSEEYSVPEIVLQTLRGLPIDTRTELASSILVAGGTASLPGFIPRLRNDIIRLLPPGELEQQSNDVRAEAAEWRKRSKDKYAHLHGLGSKIAIINDPAPGPNKSSGSAPRWTPAIIKTGAPEILREDYDQLCNEDEERGVAFGAMVEESRQGAPDPKVGLELSELRPGMATGPMAKRKFGWESEVLPDWTTSGTANVENNTPTAFQHRSSQPRMSVAQWRVFPQTEAVPQPQWRSPFRVASAERYEVISGRTNERAPGIRRVIVFHVHPVLLPVVRIHP</sequence>
<dbReference type="SUPFAM" id="SSF53067">
    <property type="entry name" value="Actin-like ATPase domain"/>
    <property type="match status" value="2"/>
</dbReference>
<dbReference type="Pfam" id="PF00022">
    <property type="entry name" value="Actin"/>
    <property type="match status" value="1"/>
</dbReference>
<name>J5RCT2_TRIAS</name>
<feature type="region of interest" description="Disordered" evidence="2">
    <location>
        <begin position="246"/>
        <end position="276"/>
    </location>
</feature>
<evidence type="ECO:0000256" key="2">
    <source>
        <dbReference type="SAM" id="MobiDB-lite"/>
    </source>
</evidence>
<comment type="similarity">
    <text evidence="1">Belongs to the actin family.</text>
</comment>
<reference evidence="3" key="3">
    <citation type="submission" date="2012-07" db="EMBL/GenBank/DDBJ databases">
        <authorList>
            <person name="Yang R.-Y."/>
            <person name="Li H.-T."/>
            <person name="Zhu H."/>
            <person name="Zhou G.-P."/>
            <person name="Wang M."/>
            <person name="Wang L."/>
        </authorList>
    </citation>
    <scope>NUCLEOTIDE SEQUENCE</scope>
    <source>
        <strain evidence="3">CBS 2479</strain>
    </source>
</reference>
<feature type="region of interest" description="Disordered" evidence="2">
    <location>
        <begin position="1"/>
        <end position="38"/>
    </location>
</feature>
<gene>
    <name evidence="3" type="ORF">A1Q1_06812</name>
</gene>
<dbReference type="Gene3D" id="3.30.420.40">
    <property type="match status" value="2"/>
</dbReference>